<keyword evidence="2" id="KW-1185">Reference proteome</keyword>
<reference evidence="1" key="4">
    <citation type="submission" date="2019-03" db="UniProtKB">
        <authorList>
            <consortium name="EnsemblPlants"/>
        </authorList>
    </citation>
    <scope>IDENTIFICATION</scope>
</reference>
<accession>A0A453ALE9</accession>
<evidence type="ECO:0000313" key="2">
    <source>
        <dbReference type="Proteomes" id="UP000015105"/>
    </source>
</evidence>
<dbReference type="Gramene" id="AET2Gv20186500.8">
    <property type="protein sequence ID" value="AET2Gv20186500.8"/>
    <property type="gene ID" value="AET2Gv20186500"/>
</dbReference>
<organism evidence="1 2">
    <name type="scientific">Aegilops tauschii subsp. strangulata</name>
    <name type="common">Goatgrass</name>
    <dbReference type="NCBI Taxonomy" id="200361"/>
    <lineage>
        <taxon>Eukaryota</taxon>
        <taxon>Viridiplantae</taxon>
        <taxon>Streptophyta</taxon>
        <taxon>Embryophyta</taxon>
        <taxon>Tracheophyta</taxon>
        <taxon>Spermatophyta</taxon>
        <taxon>Magnoliopsida</taxon>
        <taxon>Liliopsida</taxon>
        <taxon>Poales</taxon>
        <taxon>Poaceae</taxon>
        <taxon>BOP clade</taxon>
        <taxon>Pooideae</taxon>
        <taxon>Triticodae</taxon>
        <taxon>Triticeae</taxon>
        <taxon>Triticinae</taxon>
        <taxon>Aegilops</taxon>
    </lineage>
</organism>
<reference evidence="2" key="1">
    <citation type="journal article" date="2014" name="Science">
        <title>Ancient hybridizations among the ancestral genomes of bread wheat.</title>
        <authorList>
            <consortium name="International Wheat Genome Sequencing Consortium,"/>
            <person name="Marcussen T."/>
            <person name="Sandve S.R."/>
            <person name="Heier L."/>
            <person name="Spannagl M."/>
            <person name="Pfeifer M."/>
            <person name="Jakobsen K.S."/>
            <person name="Wulff B.B."/>
            <person name="Steuernagel B."/>
            <person name="Mayer K.F."/>
            <person name="Olsen O.A."/>
        </authorList>
    </citation>
    <scope>NUCLEOTIDE SEQUENCE [LARGE SCALE GENOMIC DNA]</scope>
    <source>
        <strain evidence="2">cv. AL8/78</strain>
    </source>
</reference>
<dbReference type="AlphaFoldDB" id="A0A453ALE9"/>
<reference evidence="1" key="3">
    <citation type="journal article" date="2017" name="Nature">
        <title>Genome sequence of the progenitor of the wheat D genome Aegilops tauschii.</title>
        <authorList>
            <person name="Luo M.C."/>
            <person name="Gu Y.Q."/>
            <person name="Puiu D."/>
            <person name="Wang H."/>
            <person name="Twardziok S.O."/>
            <person name="Deal K.R."/>
            <person name="Huo N."/>
            <person name="Zhu T."/>
            <person name="Wang L."/>
            <person name="Wang Y."/>
            <person name="McGuire P.E."/>
            <person name="Liu S."/>
            <person name="Long H."/>
            <person name="Ramasamy R.K."/>
            <person name="Rodriguez J.C."/>
            <person name="Van S.L."/>
            <person name="Yuan L."/>
            <person name="Wang Z."/>
            <person name="Xia Z."/>
            <person name="Xiao L."/>
            <person name="Anderson O.D."/>
            <person name="Ouyang S."/>
            <person name="Liang Y."/>
            <person name="Zimin A.V."/>
            <person name="Pertea G."/>
            <person name="Qi P."/>
            <person name="Bennetzen J.L."/>
            <person name="Dai X."/>
            <person name="Dawson M.W."/>
            <person name="Muller H.G."/>
            <person name="Kugler K."/>
            <person name="Rivarola-Duarte L."/>
            <person name="Spannagl M."/>
            <person name="Mayer K.F.X."/>
            <person name="Lu F.H."/>
            <person name="Bevan M.W."/>
            <person name="Leroy P."/>
            <person name="Li P."/>
            <person name="You F.M."/>
            <person name="Sun Q."/>
            <person name="Liu Z."/>
            <person name="Lyons E."/>
            <person name="Wicker T."/>
            <person name="Salzberg S.L."/>
            <person name="Devos K.M."/>
            <person name="Dvorak J."/>
        </authorList>
    </citation>
    <scope>NUCLEOTIDE SEQUENCE [LARGE SCALE GENOMIC DNA]</scope>
    <source>
        <strain evidence="1">cv. AL8/78</strain>
    </source>
</reference>
<name>A0A453ALE9_AEGTS</name>
<dbReference type="EnsemblPlants" id="AET2Gv20186500.8">
    <property type="protein sequence ID" value="AET2Gv20186500.8"/>
    <property type="gene ID" value="AET2Gv20186500"/>
</dbReference>
<protein>
    <submittedName>
        <fullName evidence="1">Uncharacterized protein</fullName>
    </submittedName>
</protein>
<reference evidence="2" key="2">
    <citation type="journal article" date="2017" name="Nat. Plants">
        <title>The Aegilops tauschii genome reveals multiple impacts of transposons.</title>
        <authorList>
            <person name="Zhao G."/>
            <person name="Zou C."/>
            <person name="Li K."/>
            <person name="Wang K."/>
            <person name="Li T."/>
            <person name="Gao L."/>
            <person name="Zhang X."/>
            <person name="Wang H."/>
            <person name="Yang Z."/>
            <person name="Liu X."/>
            <person name="Jiang W."/>
            <person name="Mao L."/>
            <person name="Kong X."/>
            <person name="Jiao Y."/>
            <person name="Jia J."/>
        </authorList>
    </citation>
    <scope>NUCLEOTIDE SEQUENCE [LARGE SCALE GENOMIC DNA]</scope>
    <source>
        <strain evidence="2">cv. AL8/78</strain>
    </source>
</reference>
<sequence length="47" mass="5357">RQEGGHNNTLPWTPSPQTWKQITSLLITELPRAPPYTRKVISELTSL</sequence>
<evidence type="ECO:0000313" key="1">
    <source>
        <dbReference type="EnsemblPlants" id="AET2Gv20186500.8"/>
    </source>
</evidence>
<dbReference type="Proteomes" id="UP000015105">
    <property type="component" value="Chromosome 2D"/>
</dbReference>
<reference evidence="1" key="5">
    <citation type="journal article" date="2021" name="G3 (Bethesda)">
        <title>Aegilops tauschii genome assembly Aet v5.0 features greater sequence contiguity and improved annotation.</title>
        <authorList>
            <person name="Wang L."/>
            <person name="Zhu T."/>
            <person name="Rodriguez J.C."/>
            <person name="Deal K.R."/>
            <person name="Dubcovsky J."/>
            <person name="McGuire P.E."/>
            <person name="Lux T."/>
            <person name="Spannagl M."/>
            <person name="Mayer K.F.X."/>
            <person name="Baldrich P."/>
            <person name="Meyers B.C."/>
            <person name="Huo N."/>
            <person name="Gu Y.Q."/>
            <person name="Zhou H."/>
            <person name="Devos K.M."/>
            <person name="Bennetzen J.L."/>
            <person name="Unver T."/>
            <person name="Budak H."/>
            <person name="Gulick P.J."/>
            <person name="Galiba G."/>
            <person name="Kalapos B."/>
            <person name="Nelson D.R."/>
            <person name="Li P."/>
            <person name="You F.M."/>
            <person name="Luo M.C."/>
            <person name="Dvorak J."/>
        </authorList>
    </citation>
    <scope>NUCLEOTIDE SEQUENCE [LARGE SCALE GENOMIC DNA]</scope>
    <source>
        <strain evidence="1">cv. AL8/78</strain>
    </source>
</reference>
<proteinExistence type="predicted"/>